<evidence type="ECO:0008006" key="4">
    <source>
        <dbReference type="Google" id="ProtNLM"/>
    </source>
</evidence>
<evidence type="ECO:0000313" key="2">
    <source>
        <dbReference type="EMBL" id="NAS12788.1"/>
    </source>
</evidence>
<feature type="signal peptide" evidence="1">
    <location>
        <begin position="1"/>
        <end position="21"/>
    </location>
</feature>
<dbReference type="EMBL" id="WXYO01000005">
    <property type="protein sequence ID" value="NAS12788.1"/>
    <property type="molecule type" value="Genomic_DNA"/>
</dbReference>
<proteinExistence type="predicted"/>
<dbReference type="Pfam" id="PF20113">
    <property type="entry name" value="DUF6503"/>
    <property type="match status" value="1"/>
</dbReference>
<evidence type="ECO:0000313" key="3">
    <source>
        <dbReference type="Proteomes" id="UP000475249"/>
    </source>
</evidence>
<gene>
    <name evidence="2" type="ORF">GTQ38_12285</name>
</gene>
<accession>A0A6L9EDZ0</accession>
<keyword evidence="1" id="KW-0732">Signal</keyword>
<dbReference type="AlphaFoldDB" id="A0A6L9EDZ0"/>
<dbReference type="InterPro" id="IPR045444">
    <property type="entry name" value="DUF6503"/>
</dbReference>
<evidence type="ECO:0000256" key="1">
    <source>
        <dbReference type="SAM" id="SignalP"/>
    </source>
</evidence>
<reference evidence="2 3" key="1">
    <citation type="submission" date="2020-01" db="EMBL/GenBank/DDBJ databases">
        <title>Bacteria diversity of Porities sp.</title>
        <authorList>
            <person name="Wang G."/>
        </authorList>
    </citation>
    <scope>NUCLEOTIDE SEQUENCE [LARGE SCALE GENOMIC DNA]</scope>
    <source>
        <strain evidence="2 3">R33</strain>
    </source>
</reference>
<feature type="chain" id="PRO_5027015296" description="Outer membrane lipoprotein-sorting protein" evidence="1">
    <location>
        <begin position="22"/>
        <end position="258"/>
    </location>
</feature>
<name>A0A6L9EDZ0_9FLAO</name>
<protein>
    <recommendedName>
        <fullName evidence="4">Outer membrane lipoprotein-sorting protein</fullName>
    </recommendedName>
</protein>
<comment type="caution">
    <text evidence="2">The sequence shown here is derived from an EMBL/GenBank/DDBJ whole genome shotgun (WGS) entry which is preliminary data.</text>
</comment>
<keyword evidence="3" id="KW-1185">Reference proteome</keyword>
<dbReference type="Proteomes" id="UP000475249">
    <property type="component" value="Unassembled WGS sequence"/>
</dbReference>
<dbReference type="RefSeq" id="WP_161435817.1">
    <property type="nucleotide sequence ID" value="NZ_WXYO01000005.1"/>
</dbReference>
<organism evidence="2 3">
    <name type="scientific">Poritiphilus flavus</name>
    <dbReference type="NCBI Taxonomy" id="2697053"/>
    <lineage>
        <taxon>Bacteria</taxon>
        <taxon>Pseudomonadati</taxon>
        <taxon>Bacteroidota</taxon>
        <taxon>Flavobacteriia</taxon>
        <taxon>Flavobacteriales</taxon>
        <taxon>Flavobacteriaceae</taxon>
        <taxon>Poritiphilus</taxon>
    </lineage>
</organism>
<sequence>MKTITGILVLILAFVPIAVSAQDAKQLVTEMIETVGGKKNFYRLKNVSYDYEYQNGILPLTLIAHETYVFNGELSHAVYSAHTMTAPEGEKVVEGFDGNEAWVTVNGQLSDNEQANNFSRFIRKTNYYWFSMFFKLLDDGINYEHLGTKKVNGKDYELVRISYGENVGDAQDTYVLYINKETKRIDQFLFTVMGFGIAEPSLMVMEYETVDGIQIPSKRKYIKADWDGNVKGDEWITTNWTNIKFNQEIDRSIFNKPE</sequence>